<dbReference type="InterPro" id="IPR010099">
    <property type="entry name" value="SDR39U1"/>
</dbReference>
<organism evidence="4 5">
    <name type="scientific">Cellulophaga baltica</name>
    <dbReference type="NCBI Taxonomy" id="76594"/>
    <lineage>
        <taxon>Bacteria</taxon>
        <taxon>Pseudomonadati</taxon>
        <taxon>Bacteroidota</taxon>
        <taxon>Flavobacteriia</taxon>
        <taxon>Flavobacteriales</taxon>
        <taxon>Flavobacteriaceae</taxon>
        <taxon>Cellulophaga</taxon>
    </lineage>
</organism>
<evidence type="ECO:0000256" key="1">
    <source>
        <dbReference type="ARBA" id="ARBA00009353"/>
    </source>
</evidence>
<dbReference type="PANTHER" id="PTHR11092:SF0">
    <property type="entry name" value="EPIMERASE FAMILY PROTEIN SDR39U1"/>
    <property type="match status" value="1"/>
</dbReference>
<accession>A0A1G7EQ43</accession>
<evidence type="ECO:0000259" key="2">
    <source>
        <dbReference type="Pfam" id="PF01370"/>
    </source>
</evidence>
<dbReference type="AlphaFoldDB" id="A0A1G7EQ43"/>
<dbReference type="InterPro" id="IPR013549">
    <property type="entry name" value="DUF1731"/>
</dbReference>
<dbReference type="RefSeq" id="WP_074537646.1">
    <property type="nucleotide sequence ID" value="NZ_FNBD01000002.1"/>
</dbReference>
<reference evidence="5" key="1">
    <citation type="submission" date="2016-10" db="EMBL/GenBank/DDBJ databases">
        <authorList>
            <person name="Varghese N."/>
            <person name="Submissions S."/>
        </authorList>
    </citation>
    <scope>NUCLEOTIDE SEQUENCE [LARGE SCALE GENOMIC DNA]</scope>
    <source>
        <strain evidence="5">DSM 24729</strain>
    </source>
</reference>
<dbReference type="Pfam" id="PF08338">
    <property type="entry name" value="DUF1731"/>
    <property type="match status" value="1"/>
</dbReference>
<dbReference type="EMBL" id="FNBD01000002">
    <property type="protein sequence ID" value="SDE65791.1"/>
    <property type="molecule type" value="Genomic_DNA"/>
</dbReference>
<dbReference type="Gene3D" id="3.40.50.720">
    <property type="entry name" value="NAD(P)-binding Rossmann-like Domain"/>
    <property type="match status" value="1"/>
</dbReference>
<dbReference type="NCBIfam" id="TIGR01777">
    <property type="entry name" value="yfcH"/>
    <property type="match status" value="1"/>
</dbReference>
<dbReference type="PANTHER" id="PTHR11092">
    <property type="entry name" value="SUGAR NUCLEOTIDE EPIMERASE RELATED"/>
    <property type="match status" value="1"/>
</dbReference>
<dbReference type="CDD" id="cd05242">
    <property type="entry name" value="SDR_a8"/>
    <property type="match status" value="1"/>
</dbReference>
<keyword evidence="5" id="KW-1185">Reference proteome</keyword>
<proteinExistence type="inferred from homology"/>
<evidence type="ECO:0000259" key="3">
    <source>
        <dbReference type="Pfam" id="PF08338"/>
    </source>
</evidence>
<evidence type="ECO:0000313" key="5">
    <source>
        <dbReference type="Proteomes" id="UP000182114"/>
    </source>
</evidence>
<dbReference type="Pfam" id="PF01370">
    <property type="entry name" value="Epimerase"/>
    <property type="match status" value="1"/>
</dbReference>
<feature type="domain" description="NAD-dependent epimerase/dehydratase" evidence="2">
    <location>
        <begin position="5"/>
        <end position="217"/>
    </location>
</feature>
<dbReference type="SUPFAM" id="SSF51735">
    <property type="entry name" value="NAD(P)-binding Rossmann-fold domains"/>
    <property type="match status" value="1"/>
</dbReference>
<evidence type="ECO:0008006" key="6">
    <source>
        <dbReference type="Google" id="ProtNLM"/>
    </source>
</evidence>
<dbReference type="eggNOG" id="COG1090">
    <property type="taxonomic scope" value="Bacteria"/>
</dbReference>
<comment type="similarity">
    <text evidence="1">Belongs to the NAD(P)-dependent epimerase/dehydratase family. SDR39U1 subfamily.</text>
</comment>
<dbReference type="Proteomes" id="UP000182114">
    <property type="component" value="Unassembled WGS sequence"/>
</dbReference>
<dbReference type="InterPro" id="IPR001509">
    <property type="entry name" value="Epimerase_deHydtase"/>
</dbReference>
<sequence length="302" mass="33035">MKKLIIAGGSGFLGKEIATYFASKFTAIVILTRGATETKNGCRYVTWDGKTLGPWKEEFASCEVLINMAGRSVDCRYTPKNKKLILDSRVAATRILGDAIAQSPCPPKVWINSSTATIYRHALTQQMTEETGEIGTGFSVAVAKAWEEAFYESTTPNTRKVALRTSIVLATHGGALVPIVKLAKIGFGGTQGKGNQQFSWIHCADFLESINFIIENDNLTGVVNCVAPETVTNAILMKSIRKQLNIPFGIPLPKFLLEIGAKIIQTETELILKSRNVLPQKLTDAGFKFKYTTIESALKDLI</sequence>
<feature type="domain" description="DUF1731" evidence="3">
    <location>
        <begin position="253"/>
        <end position="301"/>
    </location>
</feature>
<dbReference type="InterPro" id="IPR036291">
    <property type="entry name" value="NAD(P)-bd_dom_sf"/>
</dbReference>
<gene>
    <name evidence="4" type="ORF">SAMN04487992_102447</name>
</gene>
<protein>
    <recommendedName>
        <fullName evidence="6">DUF1731 domain-containing protein</fullName>
    </recommendedName>
</protein>
<evidence type="ECO:0000313" key="4">
    <source>
        <dbReference type="EMBL" id="SDE65791.1"/>
    </source>
</evidence>
<name>A0A1G7EQ43_9FLAO</name>